<keyword evidence="2" id="KW-1185">Reference proteome</keyword>
<proteinExistence type="predicted"/>
<dbReference type="EMBL" id="UYRR01031079">
    <property type="protein sequence ID" value="VDK45281.1"/>
    <property type="molecule type" value="Genomic_DNA"/>
</dbReference>
<reference evidence="1 2" key="2">
    <citation type="submission" date="2018-11" db="EMBL/GenBank/DDBJ databases">
        <authorList>
            <consortium name="Pathogen Informatics"/>
        </authorList>
    </citation>
    <scope>NUCLEOTIDE SEQUENCE [LARGE SCALE GENOMIC DNA]</scope>
</reference>
<name>A0A0M3JV31_ANISI</name>
<evidence type="ECO:0000313" key="2">
    <source>
        <dbReference type="Proteomes" id="UP000267096"/>
    </source>
</evidence>
<sequence length="84" mass="10115">MNDVYMWSCAECTNLDLFESWPDEVMKDLRRKTMFKDIRTAGFWEKWGTLAVSHVKKKIFCCSSNLNQRNRFDSIDRFFDPIIH</sequence>
<evidence type="ECO:0000313" key="1">
    <source>
        <dbReference type="EMBL" id="VDK45281.1"/>
    </source>
</evidence>
<dbReference type="WBParaSite" id="ASIM_0001206801-mRNA-1">
    <property type="protein sequence ID" value="ASIM_0001206801-mRNA-1"/>
    <property type="gene ID" value="ASIM_0001206801"/>
</dbReference>
<organism evidence="3">
    <name type="scientific">Anisakis simplex</name>
    <name type="common">Herring worm</name>
    <dbReference type="NCBI Taxonomy" id="6269"/>
    <lineage>
        <taxon>Eukaryota</taxon>
        <taxon>Metazoa</taxon>
        <taxon>Ecdysozoa</taxon>
        <taxon>Nematoda</taxon>
        <taxon>Chromadorea</taxon>
        <taxon>Rhabditida</taxon>
        <taxon>Spirurina</taxon>
        <taxon>Ascaridomorpha</taxon>
        <taxon>Ascaridoidea</taxon>
        <taxon>Anisakidae</taxon>
        <taxon>Anisakis</taxon>
        <taxon>Anisakis simplex complex</taxon>
    </lineage>
</organism>
<dbReference type="Proteomes" id="UP000267096">
    <property type="component" value="Unassembled WGS sequence"/>
</dbReference>
<gene>
    <name evidence="1" type="ORF">ASIM_LOCUS11534</name>
</gene>
<reference evidence="3" key="1">
    <citation type="submission" date="2017-02" db="UniProtKB">
        <authorList>
            <consortium name="WormBaseParasite"/>
        </authorList>
    </citation>
    <scope>IDENTIFICATION</scope>
</reference>
<evidence type="ECO:0000313" key="3">
    <source>
        <dbReference type="WBParaSite" id="ASIM_0001206801-mRNA-1"/>
    </source>
</evidence>
<dbReference type="AlphaFoldDB" id="A0A0M3JV31"/>
<protein>
    <submittedName>
        <fullName evidence="3">RNA-directed DNA polymerase, eukaryota, reverse transcriptase zinc-binding domain protein</fullName>
    </submittedName>
</protein>
<accession>A0A0M3JV31</accession>